<feature type="transmembrane region" description="Helical" evidence="9">
    <location>
        <begin position="651"/>
        <end position="674"/>
    </location>
</feature>
<evidence type="ECO:0000256" key="4">
    <source>
        <dbReference type="ARBA" id="ARBA00012322"/>
    </source>
</evidence>
<gene>
    <name evidence="12" type="ORF">NCTC13834_01763</name>
</gene>
<dbReference type="GO" id="GO:0008237">
    <property type="term" value="F:metallopeptidase activity"/>
    <property type="evidence" value="ECO:0007669"/>
    <property type="project" value="UniProtKB-KW"/>
</dbReference>
<dbReference type="EC" id="3.4.24.75" evidence="4"/>
<keyword evidence="7" id="KW-0175">Coiled coil</keyword>
<evidence type="ECO:0000313" key="12">
    <source>
        <dbReference type="EMBL" id="SUM55399.1"/>
    </source>
</evidence>
<evidence type="ECO:0000256" key="8">
    <source>
        <dbReference type="SAM" id="MobiDB-lite"/>
    </source>
</evidence>
<dbReference type="InterPro" id="IPR016047">
    <property type="entry name" value="M23ase_b-sheet_dom"/>
</dbReference>
<evidence type="ECO:0000256" key="3">
    <source>
        <dbReference type="ARBA" id="ARBA00006646"/>
    </source>
</evidence>
<dbReference type="Gene3D" id="2.70.70.10">
    <property type="entry name" value="Glucose Permease (Domain IIA)"/>
    <property type="match status" value="1"/>
</dbReference>
<organism evidence="12 13">
    <name type="scientific">Staphylococcus nepalensis</name>
    <dbReference type="NCBI Taxonomy" id="214473"/>
    <lineage>
        <taxon>Bacteria</taxon>
        <taxon>Bacillati</taxon>
        <taxon>Bacillota</taxon>
        <taxon>Bacilli</taxon>
        <taxon>Bacillales</taxon>
        <taxon>Staphylococcaceae</taxon>
        <taxon>Staphylococcus</taxon>
    </lineage>
</organism>
<dbReference type="Gene3D" id="1.20.120.20">
    <property type="entry name" value="Apolipoprotein"/>
    <property type="match status" value="2"/>
</dbReference>
<keyword evidence="5" id="KW-1188">Viral release from host cell</keyword>
<keyword evidence="9" id="KW-1133">Transmembrane helix</keyword>
<dbReference type="InterPro" id="IPR010090">
    <property type="entry name" value="Phage_tape_meas"/>
</dbReference>
<comment type="catalytic activity">
    <reaction evidence="1">
        <text>Hydrolysis of the -Gly-|-Gly- bond in the pentaglycine inter-peptide link joining staphylococcal cell wall peptidoglycans.</text>
        <dbReference type="EC" id="3.4.24.75"/>
    </reaction>
</comment>
<feature type="region of interest" description="Disordered" evidence="8">
    <location>
        <begin position="155"/>
        <end position="180"/>
    </location>
</feature>
<protein>
    <recommendedName>
        <fullName evidence="4">lysostaphin</fullName>
        <ecNumber evidence="4">3.4.24.75</ecNumber>
    </recommendedName>
</protein>
<feature type="transmembrane region" description="Helical" evidence="9">
    <location>
        <begin position="761"/>
        <end position="783"/>
    </location>
</feature>
<evidence type="ECO:0000256" key="6">
    <source>
        <dbReference type="ARBA" id="ARBA00023049"/>
    </source>
</evidence>
<evidence type="ECO:0000256" key="5">
    <source>
        <dbReference type="ARBA" id="ARBA00022612"/>
    </source>
</evidence>
<keyword evidence="9" id="KW-0812">Transmembrane</keyword>
<feature type="domain" description="Phage tail tape measure protein" evidence="11">
    <location>
        <begin position="361"/>
        <end position="559"/>
    </location>
</feature>
<evidence type="ECO:0000259" key="10">
    <source>
        <dbReference type="Pfam" id="PF01551"/>
    </source>
</evidence>
<evidence type="ECO:0000259" key="11">
    <source>
        <dbReference type="Pfam" id="PF10145"/>
    </source>
</evidence>
<keyword evidence="9" id="KW-0472">Membrane</keyword>
<dbReference type="CDD" id="cd12797">
    <property type="entry name" value="M23_peptidase"/>
    <property type="match status" value="1"/>
</dbReference>
<name>A0A380GMR8_9STAP</name>
<feature type="coiled-coil region" evidence="7">
    <location>
        <begin position="934"/>
        <end position="994"/>
    </location>
</feature>
<feature type="domain" description="M23ase beta-sheet core" evidence="10">
    <location>
        <begin position="1995"/>
        <end position="2095"/>
    </location>
</feature>
<dbReference type="NCBIfam" id="TIGR01760">
    <property type="entry name" value="tape_meas_TP901"/>
    <property type="match status" value="1"/>
</dbReference>
<reference evidence="12 13" key="1">
    <citation type="submission" date="2018-06" db="EMBL/GenBank/DDBJ databases">
        <authorList>
            <consortium name="Pathogen Informatics"/>
            <person name="Doyle S."/>
        </authorList>
    </citation>
    <scope>NUCLEOTIDE SEQUENCE [LARGE SCALE GENOMIC DNA]</scope>
    <source>
        <strain evidence="12 13">NCTC13834</strain>
    </source>
</reference>
<dbReference type="EMBL" id="UHDS01000001">
    <property type="protein sequence ID" value="SUM55399.1"/>
    <property type="molecule type" value="Genomic_DNA"/>
</dbReference>
<comment type="cofactor">
    <cofactor evidence="2">
        <name>Zn(2+)</name>
        <dbReference type="ChEBI" id="CHEBI:29105"/>
    </cofactor>
</comment>
<comment type="similarity">
    <text evidence="3">Belongs to the peptidase M23B family.</text>
</comment>
<dbReference type="SUPFAM" id="SSF51261">
    <property type="entry name" value="Duplicated hybrid motif"/>
    <property type="match status" value="1"/>
</dbReference>
<evidence type="ECO:0000313" key="13">
    <source>
        <dbReference type="Proteomes" id="UP000254412"/>
    </source>
</evidence>
<feature type="compositionally biased region" description="Polar residues" evidence="8">
    <location>
        <begin position="162"/>
        <end position="177"/>
    </location>
</feature>
<accession>A0A380GMR8</accession>
<dbReference type="RefSeq" id="WP_103372661.1">
    <property type="nucleotide sequence ID" value="NZ_BMCF01000004.1"/>
</dbReference>
<feature type="region of interest" description="Disordered" evidence="8">
    <location>
        <begin position="121"/>
        <end position="140"/>
    </location>
</feature>
<keyword evidence="6" id="KW-0482">Metalloprotease</keyword>
<dbReference type="Proteomes" id="UP000254412">
    <property type="component" value="Unassembled WGS sequence"/>
</dbReference>
<dbReference type="InterPro" id="IPR011055">
    <property type="entry name" value="Dup_hybrid_motif"/>
</dbReference>
<evidence type="ECO:0000256" key="1">
    <source>
        <dbReference type="ARBA" id="ARBA00001667"/>
    </source>
</evidence>
<sequence length="2342" mass="256053">MDNIDGLTIKNTMDNSGVEEGMRGFRRQMGVMNSEIKANMSAFGKTEQSAQKYQTRLDGLNNKMKLQRRLYDQAKTDLKNVKDSYEKATGSIKQQGQKVKELANAHKKYDDALRKSNQELKKSDNELQKAKTKQSQLNAEKTKAKLKLDELRNAEQKLRSSGKASTEQIKQASNATKQQREVHRKLIASHKEETANVKKLRQSYALIEEENKKVKASYNQSNNAVKKAEQEHRKLSKTIKDYPKNVANAEKAVNKEKTAMNNLERSIDQTKQEFKKFNKEQMIANSTFTKNADHLEKMSDKFGRMSQGMRNVGRNMSMYVTTPIVGAMGYASKLGVEFDDGMRKVQAISGATGKDLDALKAKAREMGATTKFSASDSAEAMNYMAMAGWKSQDMIKGLPGIMNLAAASGEELGAVSDIVTDGLTAFGLEAKDSGHFADVLASASANANTNVQMMGEGFKYAAPVAGALGYSIEDTSVAIGLMSNAGVKGQKAGTALRTMFTNLAKPTKAMKEKMEELGISITDSSGEMLPMRDVMGQLREKLGGLSKDQQAAAASTIFGKEAMSGALAIVNASEKDYKKLSKAIDGSEGSAKEMSKTMEKGLGGSLRELRSAAEELGLSIFETIQPALSGMVSGLKSGVDFLNKLPKGAKVAIAGLMGLTAAIGPVTLGVGLLLRAVQGATSGYAHLNRRMAENSAEAAINAAANKGAATSIITSGRSAKGSAGMFSFFGKSAGKANGKLGLLGQASQFLGGSIKVLGKGVLKFATGPIGIALTAITLLGSVFKKAYDKIGWFRDGVNGIGDTIKTFADGTIDQLKKLGGWFSQTGKTVKDDFFTNFKKGYEDLDDDDLLKRAGNSFESFMKKVGTASDKATDTTKVLGKGVSKETEKALGKYVKYSEDTTRVLSDIKLNHGKITDDMREKLEISVQKAGEEALKQVQKRNKKVSDELNNMLENSEAFTAQEKQDMIDKNQEASDEKVKRLEELNQEIEELELKQFNDGKLTAQEEKDLKAKLDERNRITTESIAKGQKEQQAILSRMNANTGAIDTQQASEAIKDAVKAEKKAKKEAKKQREDDVVQADDLLAYGEIDQKEHDKRVREIEDAYDDAIDTAEGKTGDIRKSVRKNNKDIADEVNLSSGHVYSNSEKWYKKTKSFIKDDWNSFWQDVGSQASGIGTWIGNQTDELIGAFKKGWGKVEDFFTETDWKELVNGWFENIGEWIATPFKAIGEDIGDAVSSWKENISEAGEDIKSGFDTITGWFSEQGQEFWDALQEGWNIAIGAGGDLWNSLTGWLGETYENVSGWFVEKGSNLWSSLKNGWNTAIETGGDLWQSLTGWLSEKWESTKEWFSEKGGHIWSGIKTGWDNALETGGNLWSSLTGWLGEKWEDTKEWFSQKGHNIWSNIKTGWNDALEIGGNLWSSLTSWLGEKWEETKEWFSQKGQNIWSNIKLGWNSALETGGNLWSSITNKLGETWENTKGWFSEKGRNIQQSFKNGWYSAWDTAGDIWGKVTKGVSDTWENVKGSTRDKLEEAKGIATAKTKGIWKNTSKWFGDTYNSAKDKVTGVYNKTRDNFTEAAGKVWDKSKSVYNGTKKWFGETYEKAKTKVTGIYNQAKGKFSGAASTAWDKSKSLWKGTSKYFGQAYGSVKTNLSNMWGKAKTSFGNIAGEGWKKAESVYKGFKKWLGDTLQWIKDIGADMGKAASNLGKTVANKAVDGLNGMIGGVNKISKAITGKNELIKKIPHLATGTYDGSSLATDSNGGLRQPTVAMVNDKGPGNGPGGRTQELIQRKDGSIDAPKGKNTIVGLNKGDGVINAKHTHKLQEQGIIPKRLSTGTGVQIPRFSKGSKRWYDSLLDGTAKAGKNMGNKISDGYHSVKKAGSDAKDTVKDLGSKGLEKVKDGASWMGDKIGDVWDYVKHPGKLVNKVMDSMGINFGGGDNATVNLVKAAYKNLKSSLVEKVKDWFTEAEGGDGDAGWLPWDNILQTFGNYTGGLMFNGGKHYGIDFGMPTGTKIRALTAGKISQAGPVAGGGGNQITLDEPGGKWFQWYMHMSKVIAKKGQRVNAGDVIGLSGNTGNSTTPHLHIQRMKGYPSNETAINPMNWLKSLRSTNKSAKQWSGDIKKAAKQMNVKLRGNDLNNIISLINAESSGNAGAVQSTALKDGNYGANRAQGLLQYVPSTFNNYKVKGHGNIKNGYDQLLAFFNNKNWRTQFNPNGGWSPTGPRKYENGGFVNKHQVAEIGEKNRPEAIIPLHHTKRTRAVGLIEQAMKYIGMDNGSANVTVNNDNSTIEKMLSQLVRVNDQNNKLTQTIIKLLSNQKQGSPKDAANIISQILGEDLRMASYTQGGY</sequence>
<dbReference type="PANTHER" id="PTHR37813:SF1">
    <property type="entry name" value="FELS-2 PROPHAGE PROTEIN"/>
    <property type="match status" value="1"/>
</dbReference>
<evidence type="ECO:0000256" key="9">
    <source>
        <dbReference type="SAM" id="Phobius"/>
    </source>
</evidence>
<proteinExistence type="inferred from homology"/>
<keyword evidence="12" id="KW-0378">Hydrolase</keyword>
<dbReference type="Pfam" id="PF01551">
    <property type="entry name" value="Peptidase_M23"/>
    <property type="match status" value="1"/>
</dbReference>
<dbReference type="PANTHER" id="PTHR37813">
    <property type="entry name" value="FELS-2 PROPHAGE PROTEIN"/>
    <property type="match status" value="1"/>
</dbReference>
<evidence type="ECO:0000256" key="2">
    <source>
        <dbReference type="ARBA" id="ARBA00001947"/>
    </source>
</evidence>
<feature type="coiled-coil region" evidence="7">
    <location>
        <begin position="190"/>
        <end position="280"/>
    </location>
</feature>
<dbReference type="Pfam" id="PF10145">
    <property type="entry name" value="PhageMin_Tail"/>
    <property type="match status" value="1"/>
</dbReference>
<evidence type="ECO:0000256" key="7">
    <source>
        <dbReference type="SAM" id="Coils"/>
    </source>
</evidence>
<dbReference type="GO" id="GO:0006508">
    <property type="term" value="P:proteolysis"/>
    <property type="evidence" value="ECO:0007669"/>
    <property type="project" value="UniProtKB-KW"/>
</dbReference>
<keyword evidence="6" id="KW-0645">Protease</keyword>